<evidence type="ECO:0000313" key="2">
    <source>
        <dbReference type="Proteomes" id="UP000006671"/>
    </source>
</evidence>
<dbReference type="AlphaFoldDB" id="D2VYQ8"/>
<dbReference type="InterPro" id="IPR011047">
    <property type="entry name" value="Quinoprotein_ADH-like_sf"/>
</dbReference>
<keyword evidence="2" id="KW-1185">Reference proteome</keyword>
<dbReference type="SUPFAM" id="SSF50998">
    <property type="entry name" value="Quinoprotein alcohol dehydrogenase-like"/>
    <property type="match status" value="1"/>
</dbReference>
<dbReference type="GeneID" id="8857887"/>
<dbReference type="VEuPathDB" id="AmoebaDB:NAEGRDRAFT_74207"/>
<proteinExistence type="predicted"/>
<sequence length="584" mass="68192">MKRLKSELSVAEITTIDYHLSKKLKSENTTSVEQEEEEQELVKLILSDNLLEIPQGLKDQLGRNKVKVLHINFHKIDTIPKLANITYITTVTTNQLNNLIIAVTTQKQCYVFDSECKSWKLKFELPSFNSVQIDSQFENVYIGRNNTIKKYKILDHVTDYSKESPIWEKKINAKYKMNCAKLTNEMYLIQFNSIYVMDLLNGSKKREIDLNQSNYNVIDVLYVDEKEGQLYLLFEEIADSDDDSDDVDEQYLLILKDERSGIEIKIDTFYEKVVSIIPYYENYVICLINTGEAYLYEKKTTNLLHTFTVSDNLHAAHFDNIFKRFYFSASRADSHISVVQPIIATRVENVPLTREICLSLAKLNVEFPSLIIREYGENLMPECLQFLNDIDFRNKKLWFLDNEIAKYFEFQFDFENEIPDGHDDVVIGGSSEELESDKYQACLHVRKSEVSNNYDFPVYLLYKESLNDDFLKTKRLSFSEFISKLKLSECIVIKHSTYLINFEMIYEELTQKSIIHPKTKLIDNNILVEKYKKMMCGVDQEDYFGLARKFNNSTIKFDNTLFLKMDLVALAIDCCSAISFVKTE</sequence>
<reference evidence="1 2" key="1">
    <citation type="journal article" date="2010" name="Cell">
        <title>The genome of Naegleria gruberi illuminates early eukaryotic versatility.</title>
        <authorList>
            <person name="Fritz-Laylin L.K."/>
            <person name="Prochnik S.E."/>
            <person name="Ginger M.L."/>
            <person name="Dacks J.B."/>
            <person name="Carpenter M.L."/>
            <person name="Field M.C."/>
            <person name="Kuo A."/>
            <person name="Paredez A."/>
            <person name="Chapman J."/>
            <person name="Pham J."/>
            <person name="Shu S."/>
            <person name="Neupane R."/>
            <person name="Cipriano M."/>
            <person name="Mancuso J."/>
            <person name="Tu H."/>
            <person name="Salamov A."/>
            <person name="Lindquist E."/>
            <person name="Shapiro H."/>
            <person name="Lucas S."/>
            <person name="Grigoriev I.V."/>
            <person name="Cande W.Z."/>
            <person name="Fulton C."/>
            <person name="Rokhsar D.S."/>
            <person name="Dawson S.C."/>
        </authorList>
    </citation>
    <scope>NUCLEOTIDE SEQUENCE [LARGE SCALE GENOMIC DNA]</scope>
    <source>
        <strain evidence="1 2">NEG-M</strain>
    </source>
</reference>
<dbReference type="KEGG" id="ngr:NAEGRDRAFT_74207"/>
<dbReference type="EMBL" id="GG738912">
    <property type="protein sequence ID" value="EFC37954.1"/>
    <property type="molecule type" value="Genomic_DNA"/>
</dbReference>
<gene>
    <name evidence="1" type="ORF">NAEGRDRAFT_74207</name>
</gene>
<protein>
    <submittedName>
        <fullName evidence="1">Predicted protein</fullName>
    </submittedName>
</protein>
<dbReference type="Proteomes" id="UP000006671">
    <property type="component" value="Unassembled WGS sequence"/>
</dbReference>
<dbReference type="RefSeq" id="XP_002670698.1">
    <property type="nucleotide sequence ID" value="XM_002670652.1"/>
</dbReference>
<evidence type="ECO:0000313" key="1">
    <source>
        <dbReference type="EMBL" id="EFC37954.1"/>
    </source>
</evidence>
<organism evidence="2">
    <name type="scientific">Naegleria gruberi</name>
    <name type="common">Amoeba</name>
    <dbReference type="NCBI Taxonomy" id="5762"/>
    <lineage>
        <taxon>Eukaryota</taxon>
        <taxon>Discoba</taxon>
        <taxon>Heterolobosea</taxon>
        <taxon>Tetramitia</taxon>
        <taxon>Eutetramitia</taxon>
        <taxon>Vahlkampfiidae</taxon>
        <taxon>Naegleria</taxon>
    </lineage>
</organism>
<accession>D2VYQ8</accession>
<dbReference type="InParanoid" id="D2VYQ8"/>
<name>D2VYQ8_NAEGR</name>